<evidence type="ECO:0000256" key="11">
    <source>
        <dbReference type="ARBA" id="ARBA00023303"/>
    </source>
</evidence>
<comment type="caution">
    <text evidence="15">The sequence shown here is derived from an EMBL/GenBank/DDBJ whole genome shotgun (WGS) entry which is preliminary data.</text>
</comment>
<dbReference type="GO" id="GO:0001508">
    <property type="term" value="P:action potential"/>
    <property type="evidence" value="ECO:0007669"/>
    <property type="project" value="TreeGrafter"/>
</dbReference>
<dbReference type="InterPro" id="IPR005821">
    <property type="entry name" value="Ion_trans_dom"/>
</dbReference>
<dbReference type="PANTHER" id="PTHR11537">
    <property type="entry name" value="VOLTAGE-GATED POTASSIUM CHANNEL"/>
    <property type="match status" value="1"/>
</dbReference>
<dbReference type="GO" id="GO:0008076">
    <property type="term" value="C:voltage-gated potassium channel complex"/>
    <property type="evidence" value="ECO:0007669"/>
    <property type="project" value="InterPro"/>
</dbReference>
<dbReference type="PRINTS" id="PR00169">
    <property type="entry name" value="KCHANNEL"/>
</dbReference>
<feature type="transmembrane region" description="Helical" evidence="12">
    <location>
        <begin position="81"/>
        <end position="99"/>
    </location>
</feature>
<evidence type="ECO:0000256" key="3">
    <source>
        <dbReference type="ARBA" id="ARBA00022538"/>
    </source>
</evidence>
<evidence type="ECO:0000259" key="14">
    <source>
        <dbReference type="Pfam" id="PF13240"/>
    </source>
</evidence>
<evidence type="ECO:0000259" key="13">
    <source>
        <dbReference type="Pfam" id="PF00520"/>
    </source>
</evidence>
<evidence type="ECO:0000256" key="6">
    <source>
        <dbReference type="ARBA" id="ARBA00022882"/>
    </source>
</evidence>
<feature type="transmembrane region" description="Helical" evidence="12">
    <location>
        <begin position="206"/>
        <end position="228"/>
    </location>
</feature>
<feature type="domain" description="Ion transport" evidence="13">
    <location>
        <begin position="20"/>
        <end position="236"/>
    </location>
</feature>
<evidence type="ECO:0000256" key="12">
    <source>
        <dbReference type="SAM" id="Phobius"/>
    </source>
</evidence>
<evidence type="ECO:0000256" key="1">
    <source>
        <dbReference type="ARBA" id="ARBA00004141"/>
    </source>
</evidence>
<reference evidence="15 16" key="1">
    <citation type="submission" date="2018-07" db="EMBL/GenBank/DDBJ databases">
        <title>Freshwater and sediment microbial communities from various areas in North America, analyzing microbe dynamics in response to fracking.</title>
        <authorList>
            <person name="Lamendella R."/>
        </authorList>
    </citation>
    <scope>NUCLEOTIDE SEQUENCE [LARGE SCALE GENOMIC DNA]</scope>
    <source>
        <strain evidence="15 16">160A</strain>
    </source>
</reference>
<keyword evidence="6" id="KW-0851">Voltage-gated channel</keyword>
<dbReference type="SUPFAM" id="SSF81324">
    <property type="entry name" value="Voltage-gated potassium channels"/>
    <property type="match status" value="1"/>
</dbReference>
<keyword evidence="16" id="KW-1185">Reference proteome</keyword>
<dbReference type="Pfam" id="PF00520">
    <property type="entry name" value="Ion_trans"/>
    <property type="match status" value="1"/>
</dbReference>
<organism evidence="15 16">
    <name type="scientific">Marinilabilia salmonicolor</name>
    <dbReference type="NCBI Taxonomy" id="989"/>
    <lineage>
        <taxon>Bacteria</taxon>
        <taxon>Pseudomonadati</taxon>
        <taxon>Bacteroidota</taxon>
        <taxon>Bacteroidia</taxon>
        <taxon>Marinilabiliales</taxon>
        <taxon>Marinilabiliaceae</taxon>
        <taxon>Marinilabilia</taxon>
    </lineage>
</organism>
<evidence type="ECO:0000256" key="8">
    <source>
        <dbReference type="ARBA" id="ARBA00022989"/>
    </source>
</evidence>
<dbReference type="Gene3D" id="1.10.287.70">
    <property type="match status" value="1"/>
</dbReference>
<accession>A0A2T0XPZ1</accession>
<evidence type="ECO:0000256" key="2">
    <source>
        <dbReference type="ARBA" id="ARBA00022448"/>
    </source>
</evidence>
<dbReference type="InterPro" id="IPR028325">
    <property type="entry name" value="VG_K_chnl"/>
</dbReference>
<keyword evidence="11 15" id="KW-0407">Ion channel</keyword>
<keyword evidence="10 12" id="KW-0472">Membrane</keyword>
<dbReference type="Gene3D" id="1.20.120.350">
    <property type="entry name" value="Voltage-gated potassium channels. Chain C"/>
    <property type="match status" value="1"/>
</dbReference>
<keyword evidence="7" id="KW-0630">Potassium</keyword>
<dbReference type="InterPro" id="IPR026870">
    <property type="entry name" value="Zinc_ribbon_dom"/>
</dbReference>
<proteinExistence type="predicted"/>
<dbReference type="Proteomes" id="UP000252733">
    <property type="component" value="Unassembled WGS sequence"/>
</dbReference>
<keyword evidence="5" id="KW-0631">Potassium channel</keyword>
<evidence type="ECO:0000313" key="15">
    <source>
        <dbReference type="EMBL" id="RCW31121.1"/>
    </source>
</evidence>
<keyword evidence="8 12" id="KW-1133">Transmembrane helix</keyword>
<comment type="subcellular location">
    <subcellularLocation>
        <location evidence="1">Membrane</location>
        <topology evidence="1">Multi-pass membrane protein</topology>
    </subcellularLocation>
</comment>
<gene>
    <name evidence="15" type="ORF">DFO77_11989</name>
</gene>
<evidence type="ECO:0000256" key="9">
    <source>
        <dbReference type="ARBA" id="ARBA00023065"/>
    </source>
</evidence>
<dbReference type="GO" id="GO:0005249">
    <property type="term" value="F:voltage-gated potassium channel activity"/>
    <property type="evidence" value="ECO:0007669"/>
    <property type="project" value="InterPro"/>
</dbReference>
<protein>
    <submittedName>
        <fullName evidence="15">Voltage-gated potassium channel</fullName>
    </submittedName>
</protein>
<feature type="transmembrane region" description="Helical" evidence="12">
    <location>
        <begin position="58"/>
        <end position="74"/>
    </location>
</feature>
<feature type="domain" description="Zinc-ribbon" evidence="14">
    <location>
        <begin position="240"/>
        <end position="258"/>
    </location>
</feature>
<name>A0A2T0XPZ1_9BACT</name>
<evidence type="ECO:0000256" key="4">
    <source>
        <dbReference type="ARBA" id="ARBA00022692"/>
    </source>
</evidence>
<evidence type="ECO:0000256" key="7">
    <source>
        <dbReference type="ARBA" id="ARBA00022958"/>
    </source>
</evidence>
<dbReference type="InterPro" id="IPR027359">
    <property type="entry name" value="Volt_channel_dom_sf"/>
</dbReference>
<keyword evidence="3" id="KW-0633">Potassium transport</keyword>
<evidence type="ECO:0000313" key="16">
    <source>
        <dbReference type="Proteomes" id="UP000252733"/>
    </source>
</evidence>
<dbReference type="Pfam" id="PF13240">
    <property type="entry name" value="Zn_Ribbon_1"/>
    <property type="match status" value="1"/>
</dbReference>
<feature type="transmembrane region" description="Helical" evidence="12">
    <location>
        <begin position="144"/>
        <end position="168"/>
    </location>
</feature>
<sequence>MSLRNRLNIIVFYSNTKAGKTFDVILLWAILLSVLTVLLESVPVLNERFGKLFEGVEWFFTTLFTLEYLLRIYISPRPHKYVFSFWGVIDFLAAIPSWLSVLFPAAQLLFVIRFLRFIRVFRVLKLARFTSEARSLASSLRSSLYKITIFFTAILILVLFLGTLMYVIEGAEEGFDSIPKSIYWAIITITTVGYGDIVPQTDLGKFIASFIMLIGYAIIAVPTGIVTAEISRQNNTRVRCTKCGRENLSDARYCSHCGETI</sequence>
<evidence type="ECO:0000256" key="5">
    <source>
        <dbReference type="ARBA" id="ARBA00022826"/>
    </source>
</evidence>
<dbReference type="OrthoDB" id="9799090at2"/>
<dbReference type="AlphaFoldDB" id="A0A2T0XPZ1"/>
<dbReference type="STRING" id="1168289.GCA_000259075_00786"/>
<keyword evidence="4 12" id="KW-0812">Transmembrane</keyword>
<keyword evidence="9" id="KW-0406">Ion transport</keyword>
<dbReference type="EMBL" id="QPIZ01000019">
    <property type="protein sequence ID" value="RCW31121.1"/>
    <property type="molecule type" value="Genomic_DNA"/>
</dbReference>
<dbReference type="PANTHER" id="PTHR11537:SF254">
    <property type="entry name" value="POTASSIUM VOLTAGE-GATED CHANNEL PROTEIN SHAB"/>
    <property type="match status" value="1"/>
</dbReference>
<dbReference type="RefSeq" id="WP_106152396.1">
    <property type="nucleotide sequence ID" value="NZ_PVTS01000004.1"/>
</dbReference>
<feature type="transmembrane region" description="Helical" evidence="12">
    <location>
        <begin position="21"/>
        <end position="38"/>
    </location>
</feature>
<keyword evidence="2" id="KW-0813">Transport</keyword>
<evidence type="ECO:0000256" key="10">
    <source>
        <dbReference type="ARBA" id="ARBA00023136"/>
    </source>
</evidence>